<name>A0A0B0H565_SOVGS</name>
<comment type="caution">
    <text evidence="1">The sequence shown here is derived from an EMBL/GenBank/DDBJ whole genome shotgun (WGS) entry which is preliminary data.</text>
</comment>
<evidence type="ECO:0000313" key="2">
    <source>
        <dbReference type="Proteomes" id="UP000030856"/>
    </source>
</evidence>
<keyword evidence="2" id="KW-1185">Reference proteome</keyword>
<protein>
    <recommendedName>
        <fullName evidence="3">Transposase</fullName>
    </recommendedName>
</protein>
<accession>A0A0B0H565</accession>
<evidence type="ECO:0008006" key="3">
    <source>
        <dbReference type="Google" id="ProtNLM"/>
    </source>
</evidence>
<gene>
    <name evidence="1" type="ORF">JV46_24460</name>
</gene>
<reference evidence="1 2" key="1">
    <citation type="journal article" date="2014" name="BMC Genomics">
        <title>The genome of the intracellular bacterium of the coastal bivalve, Solemya velum: a blueprint for thriving in and out of symbiosis.</title>
        <authorList>
            <person name="Dmytrenko O."/>
            <person name="Russell S.L."/>
            <person name="Loo W.T."/>
            <person name="Fontanez K.M."/>
            <person name="Liao L."/>
            <person name="Roeselers G."/>
            <person name="Sharma R."/>
            <person name="Stewart F.J."/>
            <person name="Newton I.L."/>
            <person name="Woyke T."/>
            <person name="Wu D."/>
            <person name="Lang J.M."/>
            <person name="Eisen J.A."/>
            <person name="Cavanaugh C.M."/>
        </authorList>
    </citation>
    <scope>NUCLEOTIDE SEQUENCE [LARGE SCALE GENOMIC DNA]</scope>
    <source>
        <strain evidence="1 2">WH</strain>
    </source>
</reference>
<dbReference type="Proteomes" id="UP000030856">
    <property type="component" value="Unassembled WGS sequence"/>
</dbReference>
<dbReference type="AlphaFoldDB" id="A0A0B0H565"/>
<sequence>MEAYLSPYRKRLHQRQACQYLFQKWMNLNLLQRKRKGLFCKEKLMREALFFREKVAGKDWVWDFHATYGVRLD</sequence>
<organism evidence="1 2">
    <name type="scientific">Solemya velum gill symbiont</name>
    <dbReference type="NCBI Taxonomy" id="2340"/>
    <lineage>
        <taxon>Bacteria</taxon>
        <taxon>Pseudomonadati</taxon>
        <taxon>Pseudomonadota</taxon>
        <taxon>Gammaproteobacteria</taxon>
        <taxon>sulfur-oxidizing symbionts</taxon>
    </lineage>
</organism>
<dbReference type="STRING" id="2340.JV46_24460"/>
<evidence type="ECO:0000313" key="1">
    <source>
        <dbReference type="EMBL" id="KHF24265.1"/>
    </source>
</evidence>
<dbReference type="EMBL" id="JRAA01000003">
    <property type="protein sequence ID" value="KHF24265.1"/>
    <property type="molecule type" value="Genomic_DNA"/>
</dbReference>
<proteinExistence type="predicted"/>